<gene>
    <name evidence="2" type="ORF">WDU96_09460</name>
</gene>
<keyword evidence="1" id="KW-0812">Transmembrane</keyword>
<dbReference type="Proteomes" id="UP001368654">
    <property type="component" value="Unassembled WGS sequence"/>
</dbReference>
<comment type="caution">
    <text evidence="2">The sequence shown here is derived from an EMBL/GenBank/DDBJ whole genome shotgun (WGS) entry which is preliminary data.</text>
</comment>
<proteinExistence type="predicted"/>
<feature type="transmembrane region" description="Helical" evidence="1">
    <location>
        <begin position="57"/>
        <end position="79"/>
    </location>
</feature>
<dbReference type="EMBL" id="JBBDGL010000002">
    <property type="protein sequence ID" value="MEJ1155817.1"/>
    <property type="molecule type" value="Genomic_DNA"/>
</dbReference>
<reference evidence="2 3" key="1">
    <citation type="submission" date="2024-02" db="EMBL/GenBank/DDBJ databases">
        <authorList>
            <person name="Saticioglu I.B."/>
        </authorList>
    </citation>
    <scope>NUCLEOTIDE SEQUENCE [LARGE SCALE GENOMIC DNA]</scope>
    <source>
        <strain evidence="2 3">Mu-86</strain>
    </source>
</reference>
<keyword evidence="3" id="KW-1185">Reference proteome</keyword>
<evidence type="ECO:0000313" key="2">
    <source>
        <dbReference type="EMBL" id="MEJ1155817.1"/>
    </source>
</evidence>
<name>A0ABU8LVL3_9MICO</name>
<dbReference type="RefSeq" id="WP_337338233.1">
    <property type="nucleotide sequence ID" value="NZ_JBBDGL010000002.1"/>
</dbReference>
<sequence length="96" mass="10173">MQIILALVVGASIGAGIHFLVGDRYTRGVAVAPVLGAVSAVVAWTILTWAGVGTDNLWLWLSMIVVPAAVTYPAIVVLAKRRVTHDARQQVTLRLG</sequence>
<evidence type="ECO:0000256" key="1">
    <source>
        <dbReference type="SAM" id="Phobius"/>
    </source>
</evidence>
<accession>A0ABU8LVL3</accession>
<evidence type="ECO:0000313" key="3">
    <source>
        <dbReference type="Proteomes" id="UP001368654"/>
    </source>
</evidence>
<keyword evidence="1" id="KW-1133">Transmembrane helix</keyword>
<keyword evidence="1" id="KW-0472">Membrane</keyword>
<organism evidence="2 3">
    <name type="scientific">Microbacterium marmarense</name>
    <dbReference type="NCBI Taxonomy" id="3122051"/>
    <lineage>
        <taxon>Bacteria</taxon>
        <taxon>Bacillati</taxon>
        <taxon>Actinomycetota</taxon>
        <taxon>Actinomycetes</taxon>
        <taxon>Micrococcales</taxon>
        <taxon>Microbacteriaceae</taxon>
        <taxon>Microbacterium</taxon>
    </lineage>
</organism>
<feature type="transmembrane region" description="Helical" evidence="1">
    <location>
        <begin position="6"/>
        <end position="22"/>
    </location>
</feature>
<protein>
    <submittedName>
        <fullName evidence="2">Uncharacterized protein</fullName>
    </submittedName>
</protein>
<feature type="transmembrane region" description="Helical" evidence="1">
    <location>
        <begin position="29"/>
        <end position="51"/>
    </location>
</feature>